<protein>
    <submittedName>
        <fullName evidence="1">Uncharacterized protein</fullName>
    </submittedName>
</protein>
<dbReference type="AlphaFoldDB" id="A0A834WTA9"/>
<dbReference type="Proteomes" id="UP000634136">
    <property type="component" value="Unassembled WGS sequence"/>
</dbReference>
<organism evidence="1 2">
    <name type="scientific">Senna tora</name>
    <dbReference type="NCBI Taxonomy" id="362788"/>
    <lineage>
        <taxon>Eukaryota</taxon>
        <taxon>Viridiplantae</taxon>
        <taxon>Streptophyta</taxon>
        <taxon>Embryophyta</taxon>
        <taxon>Tracheophyta</taxon>
        <taxon>Spermatophyta</taxon>
        <taxon>Magnoliopsida</taxon>
        <taxon>eudicotyledons</taxon>
        <taxon>Gunneridae</taxon>
        <taxon>Pentapetalae</taxon>
        <taxon>rosids</taxon>
        <taxon>fabids</taxon>
        <taxon>Fabales</taxon>
        <taxon>Fabaceae</taxon>
        <taxon>Caesalpinioideae</taxon>
        <taxon>Cassia clade</taxon>
        <taxon>Senna</taxon>
    </lineage>
</organism>
<reference evidence="1" key="1">
    <citation type="submission" date="2020-09" db="EMBL/GenBank/DDBJ databases">
        <title>Genome-Enabled Discovery of Anthraquinone Biosynthesis in Senna tora.</title>
        <authorList>
            <person name="Kang S.-H."/>
            <person name="Pandey R.P."/>
            <person name="Lee C.-M."/>
            <person name="Sim J.-S."/>
            <person name="Jeong J.-T."/>
            <person name="Choi B.-S."/>
            <person name="Jung M."/>
            <person name="Ginzburg D."/>
            <person name="Zhao K."/>
            <person name="Won S.Y."/>
            <person name="Oh T.-J."/>
            <person name="Yu Y."/>
            <person name="Kim N.-H."/>
            <person name="Lee O.R."/>
            <person name="Lee T.-H."/>
            <person name="Bashyal P."/>
            <person name="Kim T.-S."/>
            <person name="Lee W.-H."/>
            <person name="Kawkins C."/>
            <person name="Kim C.-K."/>
            <person name="Kim J.S."/>
            <person name="Ahn B.O."/>
            <person name="Rhee S.Y."/>
            <person name="Sohng J.K."/>
        </authorList>
    </citation>
    <scope>NUCLEOTIDE SEQUENCE</scope>
    <source>
        <tissue evidence="1">Leaf</tissue>
    </source>
</reference>
<proteinExistence type="predicted"/>
<accession>A0A834WTA9</accession>
<dbReference type="EMBL" id="JAAIUW010000005">
    <property type="protein sequence ID" value="KAF7831999.1"/>
    <property type="molecule type" value="Genomic_DNA"/>
</dbReference>
<keyword evidence="2" id="KW-1185">Reference proteome</keyword>
<name>A0A834WTA9_9FABA</name>
<sequence>MLQHESSWHGRSVDHVLTYSGPQITVESQKPSQITRQKTCCANESNKSDRVVLANRSGLEAAIGVDFEWGDSGSRLNLFRTKNRVDMAWEEC</sequence>
<evidence type="ECO:0000313" key="2">
    <source>
        <dbReference type="Proteomes" id="UP000634136"/>
    </source>
</evidence>
<evidence type="ECO:0000313" key="1">
    <source>
        <dbReference type="EMBL" id="KAF7831999.1"/>
    </source>
</evidence>
<gene>
    <name evidence="1" type="ORF">G2W53_014332</name>
</gene>
<comment type="caution">
    <text evidence="1">The sequence shown here is derived from an EMBL/GenBank/DDBJ whole genome shotgun (WGS) entry which is preliminary data.</text>
</comment>